<feature type="compositionally biased region" description="Polar residues" evidence="1">
    <location>
        <begin position="665"/>
        <end position="679"/>
    </location>
</feature>
<feature type="compositionally biased region" description="Basic and acidic residues" evidence="1">
    <location>
        <begin position="1976"/>
        <end position="1996"/>
    </location>
</feature>
<feature type="region of interest" description="Disordered" evidence="1">
    <location>
        <begin position="1238"/>
        <end position="1283"/>
    </location>
</feature>
<feature type="compositionally biased region" description="Polar residues" evidence="1">
    <location>
        <begin position="968"/>
        <end position="979"/>
    </location>
</feature>
<name>M8BY50_AEGTA</name>
<feature type="compositionally biased region" description="Polar residues" evidence="1">
    <location>
        <begin position="583"/>
        <end position="600"/>
    </location>
</feature>
<dbReference type="SMART" id="SM00743">
    <property type="entry name" value="Agenet"/>
    <property type="match status" value="2"/>
</dbReference>
<protein>
    <recommendedName>
        <fullName evidence="2">Agenet domain-containing protein</fullName>
    </recommendedName>
</protein>
<feature type="compositionally biased region" description="Polar residues" evidence="1">
    <location>
        <begin position="694"/>
        <end position="706"/>
    </location>
</feature>
<reference evidence="3" key="1">
    <citation type="submission" date="2015-06" db="UniProtKB">
        <authorList>
            <consortium name="EnsemblPlants"/>
        </authorList>
    </citation>
    <scope>IDENTIFICATION</scope>
</reference>
<dbReference type="Pfam" id="PF05641">
    <property type="entry name" value="Agenet"/>
    <property type="match status" value="1"/>
</dbReference>
<feature type="region of interest" description="Disordered" evidence="1">
    <location>
        <begin position="1793"/>
        <end position="1900"/>
    </location>
</feature>
<dbReference type="PANTHER" id="PTHR48429:SF1">
    <property type="entry name" value="AGENET DOMAIN-CONTAINING PROTEIN"/>
    <property type="match status" value="1"/>
</dbReference>
<dbReference type="InterPro" id="IPR055274">
    <property type="entry name" value="SWO1"/>
</dbReference>
<feature type="compositionally biased region" description="Low complexity" evidence="1">
    <location>
        <begin position="942"/>
        <end position="958"/>
    </location>
</feature>
<feature type="region of interest" description="Disordered" evidence="1">
    <location>
        <begin position="1073"/>
        <end position="1109"/>
    </location>
</feature>
<accession>M8BY50</accession>
<feature type="region of interest" description="Disordered" evidence="1">
    <location>
        <begin position="1597"/>
        <end position="1628"/>
    </location>
</feature>
<feature type="region of interest" description="Disordered" evidence="1">
    <location>
        <begin position="1915"/>
        <end position="2025"/>
    </location>
</feature>
<feature type="compositionally biased region" description="Basic and acidic residues" evidence="1">
    <location>
        <begin position="1877"/>
        <end position="1900"/>
    </location>
</feature>
<evidence type="ECO:0000313" key="3">
    <source>
        <dbReference type="EnsemblPlants" id="EMT29925"/>
    </source>
</evidence>
<evidence type="ECO:0000256" key="1">
    <source>
        <dbReference type="SAM" id="MobiDB-lite"/>
    </source>
</evidence>
<proteinExistence type="predicted"/>
<feature type="compositionally biased region" description="Polar residues" evidence="1">
    <location>
        <begin position="769"/>
        <end position="778"/>
    </location>
</feature>
<feature type="compositionally biased region" description="Polar residues" evidence="1">
    <location>
        <begin position="740"/>
        <end position="760"/>
    </location>
</feature>
<feature type="region of interest" description="Disordered" evidence="1">
    <location>
        <begin position="826"/>
        <end position="979"/>
    </location>
</feature>
<feature type="compositionally biased region" description="Basic and acidic residues" evidence="1">
    <location>
        <begin position="1825"/>
        <end position="1836"/>
    </location>
</feature>
<feature type="region of interest" description="Disordered" evidence="1">
    <location>
        <begin position="639"/>
        <end position="779"/>
    </location>
</feature>
<feature type="region of interest" description="Disordered" evidence="1">
    <location>
        <begin position="2097"/>
        <end position="2134"/>
    </location>
</feature>
<feature type="compositionally biased region" description="Basic and acidic residues" evidence="1">
    <location>
        <begin position="1942"/>
        <end position="1958"/>
    </location>
</feature>
<feature type="domain" description="Agenet" evidence="2">
    <location>
        <begin position="1640"/>
        <end position="1702"/>
    </location>
</feature>
<sequence>MDYDDTDFQSRNFQLAGEDNSKSPSSLRPFALPKLDTDDQLQGHLRFGNLTDSEGFFSVGGHDNSWIEVLSTGSSVVGFSSSAAESCSISRSNYVWSEATSTECVEMLLKSVGENEMTGNMNDNVHQQLSGMDSQIGPSNMQPNSSDSPSDSIVVPTENDQSQGTRSRMPEDPLTSQPQFEDIAPFSMVEKAEHAMPSTLSGRKSNYMLDSVSEKCIVSEKLSSASQNTPEGCPAVDNYFKVVHDGDSLDNLNIHSAGVDSDKLSNEAFSELARIQNIYSTDSYHFEQGNHMHANKLEGGMHELQKLTESSDGLLEAITNPVKMLQMNDDTCKSASDSLQPSLSQVEHEAEGHKILVDAHKKPVIKNFSIGEEPSSAKSCQNQSDLNNSNPHPVTPLSTESSELIQSPDGKQPAHVTAAPEETESDGVEDTVVDVSKHGVPEQHQESVDILKNVVMDDANISNDVEVLEQHQDSVDNLQSVVSEEQSGREEISVVSGDFECLVEAGHDGNDRRLTGTSKDEFESSGHVAPVNSSAGLFDENENGPNVSSVNHEGPVKEDDTPVLEDESGTNSGPQEKEIAPLSNLSSDIISTTVADTSNKSMDKPDCSGGVPSDGSPAGVLEGNDSTISSINHVDAVDKGANSSSEVGGHNVAPVSESSAKKSAMSVNSDINSICSSGTVPVAKNPQGEGLATSLGSLTTNQSQDNSGDHPDAHTENCQVDRPLQSEDQEISHPQKCQIGGSSVQSEHQGNLATASSLDVSSGKGAQTIIETPSNANDDLNVHIKDNEGSCNDGTCGSPTVISCTEPCLQEGGQEGITVLHSNLTEQTEDKKDPTASAGASPSSEDCSARNIKHSLTSEETNTTGDDRSFSFEVGDPPKVSEKVHRPAWSPFPRSKAALSTEVNSRIPKPGTPGNELKHTSEVSKNTSVLDTGKEQQSGNKVVESVGVRSSSSHIGHSTETKSAPLEQPQQHPTPESSGRQISYIQTVQISLLPVLNTSVSCAALAHQPFTDLQHVQLRAQIFVYGALIQGIPPAEAYMVSAFGEPVGGGKPAWEAVWRVAVKIFQNQKSPVAGLETPTSSRIGSNVAEKASKGTAGKTSPASKKGGKAVLPAHTAVTLHSPTFNMSPLGSSTLNLQRGSHLDFSQAVSPVFAYNSQTRQPTSAVASWFPQSHGTRAAPWLAPPQNLIFDSSMQPTVPSSESAKGSSKTISISQAITPGLFLPSQASSTVASPLAVVQEEKQKTPASKRNRAGAASPKPRKRKKASASQEQQPDIASSQLKTDIASSQLKTDIASVIPATEQTPGFTLSTRSPSNVLGSRLVPNSSLITSVPNYLGGKGGEQRIIFSEQISGGVDQSMDQAKGASMYSEEALRHSEGVWNHLSTNSRSKLPAEVEQKLTSAAAAASAAVSVAKAAAEAAKMASVAALQAKMMAEEALGSMKSANSLQKRDTGEVDVNNMASVSSLTPKSSWKIKDSTNAPGSTISVAREVARKRVEEASAAAKRAENLDAILKAAELAAEAVFKAGTIIGMGEPLPFTLSELLEAGPDGYWKSDRVKNMKTGNTSENAVTEELEIPTNKSGKKHDSKAKYDQAIQNLEPSSSVKSLQPDKMPSGNGIEDNLTAGPLNGNTTDTAPSIIWNGIGKGSLVEVFAAEGGSRAAWFSAKVLDINEDSACIHYEAHGEGTGLSKEWVSLKQEGEKAPHIRLAHPATISNLKGTRKRRRDTAGNYSWAIGDHVDAWIKNSWREGVISQNGEFGDTKFVVQFSAGDSLVLDAWNLRPSLVWQDGEWTEWSRARERKDKSNKGDSPYEKRQRTAVNDPVPTVEEARPPSKDKKSTNTVVSDPVPTVGEARPPTKDKKSTNTVVSDPVPTAGEARPPTKDKKSTNTVVKPDEPKPLALSDRDVLFNIGKGATEIKTTRRPGLQKEGTKVFGVPKPGKKKKFMDVSKHYVGDQSDRISEGSASTRYAKHPVPQVPRPRESTLKLDQRAKRASDMRSRGLKSAKPQTTSTNGVPGEDPLSTPVPSSSALESTFAFAASTTSSSNPVNPTVEKNNLAHATDLRTEDASILESRLQATPTIPAVKKNPIAANRAKRKFVPSADSNVNRRVLKTPDVSANTSSDSANPRRSNRRIQPTSRLLEGLQSSLIASKITGEKLPRTNFRSATSASRVPRRRTGSGLNLLINGCTLPCLEYQPHVGMIDWCSLVPVNALTLM</sequence>
<feature type="domain" description="Agenet" evidence="2">
    <location>
        <begin position="1729"/>
        <end position="1786"/>
    </location>
</feature>
<feature type="compositionally biased region" description="Basic and acidic residues" evidence="1">
    <location>
        <begin position="1793"/>
        <end position="1813"/>
    </location>
</feature>
<feature type="region of interest" description="Disordered" evidence="1">
    <location>
        <begin position="1"/>
        <end position="28"/>
    </location>
</feature>
<feature type="region of interest" description="Disordered" evidence="1">
    <location>
        <begin position="116"/>
        <end position="178"/>
    </location>
</feature>
<feature type="compositionally biased region" description="Polar residues" evidence="1">
    <location>
        <begin position="376"/>
        <end position="405"/>
    </location>
</feature>
<evidence type="ECO:0000259" key="2">
    <source>
        <dbReference type="SMART" id="SM00743"/>
    </source>
</evidence>
<dbReference type="InterPro" id="IPR014002">
    <property type="entry name" value="Agenet_dom_plant"/>
</dbReference>
<feature type="compositionally biased region" description="Low complexity" evidence="1">
    <location>
        <begin position="138"/>
        <end position="152"/>
    </location>
</feature>
<feature type="compositionally biased region" description="Polar residues" evidence="1">
    <location>
        <begin position="854"/>
        <end position="864"/>
    </location>
</feature>
<feature type="compositionally biased region" description="Polar residues" evidence="1">
    <location>
        <begin position="2113"/>
        <end position="2134"/>
    </location>
</feature>
<dbReference type="PANTHER" id="PTHR48429">
    <property type="entry name" value="AGENET DOMAIN-CONTAINING PROTEIN"/>
    <property type="match status" value="1"/>
</dbReference>
<feature type="region of interest" description="Disordered" evidence="1">
    <location>
        <begin position="507"/>
        <end position="626"/>
    </location>
</feature>
<feature type="region of interest" description="Disordered" evidence="1">
    <location>
        <begin position="372"/>
        <end position="428"/>
    </location>
</feature>
<feature type="compositionally biased region" description="Polar residues" evidence="1">
    <location>
        <begin position="117"/>
        <end position="137"/>
    </location>
</feature>
<feature type="compositionally biased region" description="Polar residues" evidence="1">
    <location>
        <begin position="923"/>
        <end position="940"/>
    </location>
</feature>
<feature type="compositionally biased region" description="Basic and acidic residues" evidence="1">
    <location>
        <begin position="507"/>
        <end position="524"/>
    </location>
</feature>
<organism evidence="3">
    <name type="scientific">Aegilops tauschii</name>
    <name type="common">Tausch's goatgrass</name>
    <name type="synonym">Aegilops squarrosa</name>
    <dbReference type="NCBI Taxonomy" id="37682"/>
    <lineage>
        <taxon>Eukaryota</taxon>
        <taxon>Viridiplantae</taxon>
        <taxon>Streptophyta</taxon>
        <taxon>Embryophyta</taxon>
        <taxon>Tracheophyta</taxon>
        <taxon>Spermatophyta</taxon>
        <taxon>Magnoliopsida</taxon>
        <taxon>Liliopsida</taxon>
        <taxon>Poales</taxon>
        <taxon>Poaceae</taxon>
        <taxon>BOP clade</taxon>
        <taxon>Pooideae</taxon>
        <taxon>Triticodae</taxon>
        <taxon>Triticeae</taxon>
        <taxon>Triticinae</taxon>
        <taxon>Aegilops</taxon>
    </lineage>
</organism>
<dbReference type="EnsemblPlants" id="EMT29925">
    <property type="protein sequence ID" value="EMT29925"/>
    <property type="gene ID" value="F775_32038"/>
</dbReference>
<feature type="region of interest" description="Disordered" evidence="1">
    <location>
        <begin position="1189"/>
        <end position="1208"/>
    </location>
</feature>
<feature type="compositionally biased region" description="Polar residues" evidence="1">
    <location>
        <begin position="1269"/>
        <end position="1283"/>
    </location>
</feature>
<dbReference type="InterPro" id="IPR008395">
    <property type="entry name" value="Agenet-like_dom"/>
</dbReference>